<dbReference type="Proteomes" id="UP000177167">
    <property type="component" value="Unassembled WGS sequence"/>
</dbReference>
<dbReference type="EMBL" id="MGJP01000058">
    <property type="protein sequence ID" value="OGN08623.1"/>
    <property type="molecule type" value="Genomic_DNA"/>
</dbReference>
<sequence>MIAVVLYFICFMLFFFFLPVLKKIGKSLSEISESLGVLANHLEHPCGKCKAEAENRRRERRHD</sequence>
<reference evidence="1 2" key="1">
    <citation type="journal article" date="2016" name="Nat. Commun.">
        <title>Thousands of microbial genomes shed light on interconnected biogeochemical processes in an aquifer system.</title>
        <authorList>
            <person name="Anantharaman K."/>
            <person name="Brown C.T."/>
            <person name="Hug L.A."/>
            <person name="Sharon I."/>
            <person name="Castelle C.J."/>
            <person name="Probst A.J."/>
            <person name="Thomas B.C."/>
            <person name="Singh A."/>
            <person name="Wilkins M.J."/>
            <person name="Karaoz U."/>
            <person name="Brodie E.L."/>
            <person name="Williams K.H."/>
            <person name="Hubbard S.S."/>
            <person name="Banfield J.F."/>
        </authorList>
    </citation>
    <scope>NUCLEOTIDE SEQUENCE [LARGE SCALE GENOMIC DNA]</scope>
</reference>
<evidence type="ECO:0000313" key="1">
    <source>
        <dbReference type="EMBL" id="OGN08623.1"/>
    </source>
</evidence>
<accession>A0A1F8F661</accession>
<comment type="caution">
    <text evidence="1">The sequence shown here is derived from an EMBL/GenBank/DDBJ whole genome shotgun (WGS) entry which is preliminary data.</text>
</comment>
<organism evidence="1 2">
    <name type="scientific">Candidatus Yanofskybacteria bacterium RIFCSPHIGHO2_02_FULL_41_11</name>
    <dbReference type="NCBI Taxonomy" id="1802675"/>
    <lineage>
        <taxon>Bacteria</taxon>
        <taxon>Candidatus Yanofskyibacteriota</taxon>
    </lineage>
</organism>
<proteinExistence type="predicted"/>
<protein>
    <submittedName>
        <fullName evidence="1">Uncharacterized protein</fullName>
    </submittedName>
</protein>
<name>A0A1F8F661_9BACT</name>
<dbReference type="AlphaFoldDB" id="A0A1F8F661"/>
<evidence type="ECO:0000313" key="2">
    <source>
        <dbReference type="Proteomes" id="UP000177167"/>
    </source>
</evidence>
<gene>
    <name evidence="1" type="ORF">A3J46_02895</name>
</gene>